<dbReference type="Pfam" id="PF08718">
    <property type="entry name" value="GLTP"/>
    <property type="match status" value="2"/>
</dbReference>
<proteinExistence type="predicted"/>
<dbReference type="PANTHER" id="PTHR10219:SF25">
    <property type="entry name" value="PLECKSTRIN HOMOLOGY DOMAIN-CONTAINING FAMILY A MEMBER 8"/>
    <property type="match status" value="1"/>
</dbReference>
<dbReference type="PANTHER" id="PTHR10219">
    <property type="entry name" value="GLYCOLIPID TRANSFER PROTEIN-RELATED"/>
    <property type="match status" value="1"/>
</dbReference>
<dbReference type="SUPFAM" id="SSF110004">
    <property type="entry name" value="Glycolipid transfer protein, GLTP"/>
    <property type="match status" value="2"/>
</dbReference>
<reference evidence="4" key="1">
    <citation type="submission" date="2025-08" db="UniProtKB">
        <authorList>
            <consortium name="RefSeq"/>
        </authorList>
    </citation>
    <scope>IDENTIFICATION</scope>
    <source>
        <tissue evidence="4">Muscle</tissue>
    </source>
</reference>
<dbReference type="InterPro" id="IPR036497">
    <property type="entry name" value="GLTP_sf"/>
</dbReference>
<evidence type="ECO:0000313" key="3">
    <source>
        <dbReference type="Proteomes" id="UP000694941"/>
    </source>
</evidence>
<evidence type="ECO:0000259" key="2">
    <source>
        <dbReference type="Pfam" id="PF08718"/>
    </source>
</evidence>
<accession>A0ABM1TKM4</accession>
<dbReference type="GeneID" id="106472117"/>
<feature type="domain" description="Glycolipid transfer protein" evidence="2">
    <location>
        <begin position="155"/>
        <end position="229"/>
    </location>
</feature>
<evidence type="ECO:0000256" key="1">
    <source>
        <dbReference type="ARBA" id="ARBA00022448"/>
    </source>
</evidence>
<dbReference type="InterPro" id="IPR014830">
    <property type="entry name" value="Glycolipid_transfer_prot_dom"/>
</dbReference>
<dbReference type="RefSeq" id="XP_022256430.1">
    <property type="nucleotide sequence ID" value="XM_022400722.1"/>
</dbReference>
<dbReference type="Proteomes" id="UP000694941">
    <property type="component" value="Unplaced"/>
</dbReference>
<gene>
    <name evidence="4" type="primary">LOC106472117</name>
</gene>
<keyword evidence="1" id="KW-0813">Transport</keyword>
<keyword evidence="3" id="KW-1185">Reference proteome</keyword>
<feature type="domain" description="Glycolipid transfer protein" evidence="2">
    <location>
        <begin position="25"/>
        <end position="60"/>
    </location>
</feature>
<organism evidence="3 4">
    <name type="scientific">Limulus polyphemus</name>
    <name type="common">Atlantic horseshoe crab</name>
    <dbReference type="NCBI Taxonomy" id="6850"/>
    <lineage>
        <taxon>Eukaryota</taxon>
        <taxon>Metazoa</taxon>
        <taxon>Ecdysozoa</taxon>
        <taxon>Arthropoda</taxon>
        <taxon>Chelicerata</taxon>
        <taxon>Merostomata</taxon>
        <taxon>Xiphosura</taxon>
        <taxon>Limulidae</taxon>
        <taxon>Limulus</taxon>
    </lineage>
</organism>
<evidence type="ECO:0000313" key="4">
    <source>
        <dbReference type="RefSeq" id="XP_022256430.1"/>
    </source>
</evidence>
<name>A0ABM1TKM4_LIMPO</name>
<sequence length="268" mass="31090">MDVEIYRTFFRNKSQFPEVTSEGNIDTVDFLEASRGIVSFIELLGKAFLPVKYDVNGNIELPGTAWPLNPIYFFHIVGEAPTRGDHLMPTYILCTLMALKNYCKKMYIISSHCVMLKLLRVEVAEHLSANDHCPIRFSILLHMEVRNNILVTNFKNQILMGWALEYIQVFLSCFVEDYIQGNYTEDLVPFFRKAYEEKLKQYHGFIIQNLFGLCLRAAPGRKQLISLLSNGKEDKEKEVFLDLKNFLVGMTANLDIIVDLYRKYNFEV</sequence>
<protein>
    <submittedName>
        <fullName evidence="4">Uncharacterized protein LOC106472117</fullName>
    </submittedName>
</protein>
<dbReference type="Gene3D" id="1.10.3520.10">
    <property type="entry name" value="Glycolipid transfer protein"/>
    <property type="match status" value="2"/>
</dbReference>